<reference evidence="9 10" key="1">
    <citation type="submission" date="2019-03" db="EMBL/GenBank/DDBJ databases">
        <title>Three New Species of Nocardioides, Nocardioides euryhalodurans sp. nov., Nocardioides seonyuensis sp. nov. and Nocardioides eburneoflavus sp. nov., Iolated from Soil.</title>
        <authorList>
            <person name="Roh S.G."/>
            <person name="Lee C."/>
            <person name="Kim M.-K."/>
            <person name="Kim S.B."/>
        </authorList>
    </citation>
    <scope>NUCLEOTIDE SEQUENCE [LARGE SCALE GENOMIC DNA]</scope>
    <source>
        <strain evidence="9 10">MMS17-SY117</strain>
    </source>
</reference>
<dbReference type="SUPFAM" id="SSF47090">
    <property type="entry name" value="PGBD-like"/>
    <property type="match status" value="2"/>
</dbReference>
<dbReference type="OrthoDB" id="8887048at2"/>
<evidence type="ECO:0000256" key="4">
    <source>
        <dbReference type="ARBA" id="ARBA00022984"/>
    </source>
</evidence>
<feature type="domain" description="L,D-TPase catalytic" evidence="8">
    <location>
        <begin position="249"/>
        <end position="361"/>
    </location>
</feature>
<gene>
    <name evidence="9" type="ORF">EXE57_09530</name>
</gene>
<dbReference type="Gene3D" id="1.10.101.10">
    <property type="entry name" value="PGBD-like superfamily/PGBD"/>
    <property type="match status" value="2"/>
</dbReference>
<evidence type="ECO:0000256" key="6">
    <source>
        <dbReference type="PROSITE-ProRule" id="PRU01373"/>
    </source>
</evidence>
<dbReference type="InterPro" id="IPR050979">
    <property type="entry name" value="LD-transpeptidase"/>
</dbReference>
<evidence type="ECO:0000256" key="3">
    <source>
        <dbReference type="ARBA" id="ARBA00022960"/>
    </source>
</evidence>
<evidence type="ECO:0000256" key="1">
    <source>
        <dbReference type="ARBA" id="ARBA00004752"/>
    </source>
</evidence>
<dbReference type="InterPro" id="IPR038063">
    <property type="entry name" value="Transpep_catalytic_dom"/>
</dbReference>
<dbReference type="InterPro" id="IPR002477">
    <property type="entry name" value="Peptidoglycan-bd-like"/>
</dbReference>
<name>A0A4P7GQ72_9ACTN</name>
<comment type="pathway">
    <text evidence="1 6">Cell wall biogenesis; peptidoglycan biosynthesis.</text>
</comment>
<dbReference type="UniPathway" id="UPA00219"/>
<proteinExistence type="predicted"/>
<dbReference type="AlphaFoldDB" id="A0A4P7GQ72"/>
<dbReference type="CDD" id="cd16913">
    <property type="entry name" value="YkuD_like"/>
    <property type="match status" value="1"/>
</dbReference>
<evidence type="ECO:0000256" key="5">
    <source>
        <dbReference type="ARBA" id="ARBA00023316"/>
    </source>
</evidence>
<evidence type="ECO:0000256" key="7">
    <source>
        <dbReference type="SAM" id="MobiDB-lite"/>
    </source>
</evidence>
<dbReference type="GO" id="GO:0071972">
    <property type="term" value="F:peptidoglycan L,D-transpeptidase activity"/>
    <property type="evidence" value="ECO:0007669"/>
    <property type="project" value="TreeGrafter"/>
</dbReference>
<dbReference type="GO" id="GO:0018104">
    <property type="term" value="P:peptidoglycan-protein cross-linking"/>
    <property type="evidence" value="ECO:0007669"/>
    <property type="project" value="TreeGrafter"/>
</dbReference>
<dbReference type="Proteomes" id="UP000294894">
    <property type="component" value="Chromosome"/>
</dbReference>
<dbReference type="Pfam" id="PF01471">
    <property type="entry name" value="PG_binding_1"/>
    <property type="match status" value="2"/>
</dbReference>
<dbReference type="InterPro" id="IPR036365">
    <property type="entry name" value="PGBD-like_sf"/>
</dbReference>
<sequence>MLVVALAGAAAFGTGLLTSDQISQAGIFRATDSPEPTPDEPGGAPTPGRGADTDEPLPTAPEPAPEPEQRGPVLAPGDRGVQVRELQSRLFQMAWFPELTTAYYGTGTREAVRGFQDKRGFEPTGVVDRKTWRRLVSMTERPTHDQLFNVLRPGPALLARDATGEQVRDLQARLVSIQWLFGDVTGTYDAATVEAVRGFQAKREIPVTGEVDQRTLDRLHAMTYTPTYEAMHNIEPKLGALDPRCRTGEVLCIDKSSNSLRYVVDGKVQATYDVRFGSDELPTREGAFSVFSKSRDHVSSLYDTSMPFAMFFSGGQAVHYSPDFAATGYAGASHGCVNVRDYDGIAWLYDQVDIGTPVIVYWS</sequence>
<dbReference type="GO" id="GO:0005576">
    <property type="term" value="C:extracellular region"/>
    <property type="evidence" value="ECO:0007669"/>
    <property type="project" value="TreeGrafter"/>
</dbReference>
<keyword evidence="4 6" id="KW-0573">Peptidoglycan synthesis</keyword>
<dbReference type="SUPFAM" id="SSF141523">
    <property type="entry name" value="L,D-transpeptidase catalytic domain-like"/>
    <property type="match status" value="1"/>
</dbReference>
<evidence type="ECO:0000313" key="9">
    <source>
        <dbReference type="EMBL" id="QBR94418.1"/>
    </source>
</evidence>
<evidence type="ECO:0000259" key="8">
    <source>
        <dbReference type="PROSITE" id="PS52029"/>
    </source>
</evidence>
<feature type="active site" description="Nucleophile" evidence="6">
    <location>
        <position position="336"/>
    </location>
</feature>
<dbReference type="PANTHER" id="PTHR30582">
    <property type="entry name" value="L,D-TRANSPEPTIDASE"/>
    <property type="match status" value="1"/>
</dbReference>
<dbReference type="PANTHER" id="PTHR30582:SF33">
    <property type="entry name" value="EXPORTED PROTEIN"/>
    <property type="match status" value="1"/>
</dbReference>
<dbReference type="GO" id="GO:0008360">
    <property type="term" value="P:regulation of cell shape"/>
    <property type="evidence" value="ECO:0007669"/>
    <property type="project" value="UniProtKB-UniRule"/>
</dbReference>
<dbReference type="KEGG" id="noy:EXE57_09530"/>
<dbReference type="Pfam" id="PF03734">
    <property type="entry name" value="YkuD"/>
    <property type="match status" value="1"/>
</dbReference>
<evidence type="ECO:0000313" key="10">
    <source>
        <dbReference type="Proteomes" id="UP000294894"/>
    </source>
</evidence>
<dbReference type="GO" id="GO:0071555">
    <property type="term" value="P:cell wall organization"/>
    <property type="evidence" value="ECO:0007669"/>
    <property type="project" value="UniProtKB-UniRule"/>
</dbReference>
<keyword evidence="2" id="KW-0808">Transferase</keyword>
<dbReference type="EMBL" id="CP038267">
    <property type="protein sequence ID" value="QBR94418.1"/>
    <property type="molecule type" value="Genomic_DNA"/>
</dbReference>
<keyword evidence="5 6" id="KW-0961">Cell wall biogenesis/degradation</keyword>
<keyword evidence="3 6" id="KW-0133">Cell shape</keyword>
<dbReference type="PROSITE" id="PS52029">
    <property type="entry name" value="LD_TPASE"/>
    <property type="match status" value="1"/>
</dbReference>
<feature type="region of interest" description="Disordered" evidence="7">
    <location>
        <begin position="29"/>
        <end position="76"/>
    </location>
</feature>
<feature type="active site" description="Proton donor/acceptor" evidence="6">
    <location>
        <position position="319"/>
    </location>
</feature>
<protein>
    <submittedName>
        <fullName evidence="9">Peptidoglycan-binding protein</fullName>
    </submittedName>
</protein>
<dbReference type="InterPro" id="IPR005490">
    <property type="entry name" value="LD_TPept_cat_dom"/>
</dbReference>
<evidence type="ECO:0000256" key="2">
    <source>
        <dbReference type="ARBA" id="ARBA00022679"/>
    </source>
</evidence>
<keyword evidence="10" id="KW-1185">Reference proteome</keyword>
<organism evidence="9 10">
    <name type="scientific">Nocardioides euryhalodurans</name>
    <dbReference type="NCBI Taxonomy" id="2518370"/>
    <lineage>
        <taxon>Bacteria</taxon>
        <taxon>Bacillati</taxon>
        <taxon>Actinomycetota</taxon>
        <taxon>Actinomycetes</taxon>
        <taxon>Propionibacteriales</taxon>
        <taxon>Nocardioidaceae</taxon>
        <taxon>Nocardioides</taxon>
    </lineage>
</organism>
<accession>A0A4P7GQ72</accession>
<dbReference type="InterPro" id="IPR036366">
    <property type="entry name" value="PGBDSf"/>
</dbReference>
<dbReference type="GO" id="GO:0016740">
    <property type="term" value="F:transferase activity"/>
    <property type="evidence" value="ECO:0007669"/>
    <property type="project" value="UniProtKB-KW"/>
</dbReference>
<dbReference type="Gene3D" id="2.40.440.10">
    <property type="entry name" value="L,D-transpeptidase catalytic domain-like"/>
    <property type="match status" value="1"/>
</dbReference>